<dbReference type="PROSITE" id="PS51918">
    <property type="entry name" value="RADICAL_SAM"/>
    <property type="match status" value="1"/>
</dbReference>
<dbReference type="InterPro" id="IPR006158">
    <property type="entry name" value="Cobalamin-bd"/>
</dbReference>
<evidence type="ECO:0000256" key="2">
    <source>
        <dbReference type="ARBA" id="ARBA00022691"/>
    </source>
</evidence>
<dbReference type="EMBL" id="CP116968">
    <property type="protein sequence ID" value="WNM62714.1"/>
    <property type="molecule type" value="Genomic_DNA"/>
</dbReference>
<sequence length="734" mass="82515">MSNLSILLVIPPLTQLNTPYPSTAYLTGFLRSQGYRTHQADVGIEMVLALFSRGGLSRVFAELRKTSIDGLPGEARQMISLERAYVETIDPVISFLQGRNPTLASRICQGTFLPQGPRFSLMSSENQHGRHRASNQADQAKHLATLYLEDLADLVQATITPHFALSRYAESMAMQANSYDRLEEALAQPMSLTDEWMVDALWGHVDRHQPAVVGFSVPFPGNLYGALRMGQQLRGRRPEIKVVLGGGYPNTELRRVRDPRLFEVVDFVTLDDGERPFLCLLEYLEGKRREPDLCRTFLRSGQNVVWQNGASEPDVSQAEVGTPTYEGLPLNQYISVLDTLNPMHRLWSDGHWNKLTVAHGCYWKQCTFCDVGLDYIGRYEVSPGEVLVDRIEALIAETGCCGFHFVDEAAPPVGLKNLALSLLEREVTISWWGNVRFEPAFTPDLCRLLAASGCIALSAGLEAACDRLLALVKKGITVDQTVRVVQACRNAEILVHAYLMYGLPSETIGETIESLERVRQLFAHDLIQSAFWHRFTTTAHSPIGLQPQAYGIHLIGPGFGGFAENDLVHVDDLASMPEWIGEGLRAALWHYKEGLELTRDVREWFPERVPKPKVKRTWVKQILESEEREDHSRLERKFVWIGGQPDVDRGNGEQYKIILPNRTTDEEVRLKRGQGEWFLNLIERAVPVHQAGGHRYPIYKEVRAGFPFGGPKGFDKWWQSASAHKARAVGLLLV</sequence>
<evidence type="ECO:0000256" key="3">
    <source>
        <dbReference type="ARBA" id="ARBA00022723"/>
    </source>
</evidence>
<keyword evidence="5" id="KW-0411">Iron-sulfur</keyword>
<organism evidence="8 9">
    <name type="scientific">Candidatus Nitrospira neomarina</name>
    <dbReference type="NCBI Taxonomy" id="3020899"/>
    <lineage>
        <taxon>Bacteria</taxon>
        <taxon>Pseudomonadati</taxon>
        <taxon>Nitrospirota</taxon>
        <taxon>Nitrospiria</taxon>
        <taxon>Nitrospirales</taxon>
        <taxon>Nitrospiraceae</taxon>
        <taxon>Nitrospira</taxon>
    </lineage>
</organism>
<dbReference type="InterPro" id="IPR006638">
    <property type="entry name" value="Elp3/MiaA/NifB-like_rSAM"/>
</dbReference>
<dbReference type="Pfam" id="PF04055">
    <property type="entry name" value="Radical_SAM"/>
    <property type="match status" value="1"/>
</dbReference>
<dbReference type="CDD" id="cd01335">
    <property type="entry name" value="Radical_SAM"/>
    <property type="match status" value="1"/>
</dbReference>
<dbReference type="AlphaFoldDB" id="A0AA96K3N6"/>
<name>A0AA96K3N6_9BACT</name>
<dbReference type="SMART" id="SM00729">
    <property type="entry name" value="Elp3"/>
    <property type="match status" value="1"/>
</dbReference>
<dbReference type="PANTHER" id="PTHR43409:SF7">
    <property type="entry name" value="BLL1977 PROTEIN"/>
    <property type="match status" value="1"/>
</dbReference>
<dbReference type="KEGG" id="nneo:PQG83_02905"/>
<evidence type="ECO:0000313" key="8">
    <source>
        <dbReference type="EMBL" id="WNM62714.1"/>
    </source>
</evidence>
<gene>
    <name evidence="8" type="ORF">PQG83_02905</name>
</gene>
<reference evidence="8 9" key="1">
    <citation type="submission" date="2023-01" db="EMBL/GenBank/DDBJ databases">
        <title>Cultivation and genomic characterization of new, ubiquitous marine nitrite-oxidizing bacteria from the Nitrospirales.</title>
        <authorList>
            <person name="Mueller A.J."/>
            <person name="Daebeler A."/>
            <person name="Herbold C.W."/>
            <person name="Kirkegaard R.H."/>
            <person name="Daims H."/>
        </authorList>
    </citation>
    <scope>NUCLEOTIDE SEQUENCE [LARGE SCALE GENOMIC DNA]</scope>
    <source>
        <strain evidence="8 9">DK</strain>
    </source>
</reference>
<dbReference type="PANTHER" id="PTHR43409">
    <property type="entry name" value="ANAEROBIC MAGNESIUM-PROTOPORPHYRIN IX MONOMETHYL ESTER CYCLASE-RELATED"/>
    <property type="match status" value="1"/>
</dbReference>
<feature type="domain" description="Radical SAM core" evidence="7">
    <location>
        <begin position="347"/>
        <end position="563"/>
    </location>
</feature>
<evidence type="ECO:0000259" key="6">
    <source>
        <dbReference type="PROSITE" id="PS51332"/>
    </source>
</evidence>
<dbReference type="Proteomes" id="UP001302494">
    <property type="component" value="Chromosome"/>
</dbReference>
<dbReference type="GO" id="GO:0046872">
    <property type="term" value="F:metal ion binding"/>
    <property type="evidence" value="ECO:0007669"/>
    <property type="project" value="UniProtKB-KW"/>
</dbReference>
<dbReference type="SFLD" id="SFLDG01082">
    <property type="entry name" value="B12-binding_domain_containing"/>
    <property type="match status" value="1"/>
</dbReference>
<comment type="cofactor">
    <cofactor evidence="1">
        <name>[4Fe-4S] cluster</name>
        <dbReference type="ChEBI" id="CHEBI:49883"/>
    </cofactor>
</comment>
<dbReference type="InterPro" id="IPR051198">
    <property type="entry name" value="BchE-like"/>
</dbReference>
<dbReference type="InterPro" id="IPR023404">
    <property type="entry name" value="rSAM_horseshoe"/>
</dbReference>
<dbReference type="InterPro" id="IPR058240">
    <property type="entry name" value="rSAM_sf"/>
</dbReference>
<dbReference type="PROSITE" id="PS51332">
    <property type="entry name" value="B12_BINDING"/>
    <property type="match status" value="1"/>
</dbReference>
<evidence type="ECO:0000256" key="4">
    <source>
        <dbReference type="ARBA" id="ARBA00023004"/>
    </source>
</evidence>
<evidence type="ECO:0000256" key="1">
    <source>
        <dbReference type="ARBA" id="ARBA00001966"/>
    </source>
</evidence>
<evidence type="ECO:0000259" key="7">
    <source>
        <dbReference type="PROSITE" id="PS51918"/>
    </source>
</evidence>
<dbReference type="RefSeq" id="WP_312746614.1">
    <property type="nucleotide sequence ID" value="NZ_CP116968.1"/>
</dbReference>
<dbReference type="InterPro" id="IPR007197">
    <property type="entry name" value="rSAM"/>
</dbReference>
<dbReference type="GO" id="GO:0003824">
    <property type="term" value="F:catalytic activity"/>
    <property type="evidence" value="ECO:0007669"/>
    <property type="project" value="InterPro"/>
</dbReference>
<protein>
    <submittedName>
        <fullName evidence="8">B12-binding domain-containing radical SAM protein</fullName>
    </submittedName>
</protein>
<keyword evidence="2" id="KW-0949">S-adenosyl-L-methionine</keyword>
<keyword evidence="3" id="KW-0479">Metal-binding</keyword>
<accession>A0AA96K3N6</accession>
<dbReference type="GO" id="GO:0031419">
    <property type="term" value="F:cobalamin binding"/>
    <property type="evidence" value="ECO:0007669"/>
    <property type="project" value="InterPro"/>
</dbReference>
<dbReference type="Gene3D" id="3.80.30.20">
    <property type="entry name" value="tm_1862 like domain"/>
    <property type="match status" value="1"/>
</dbReference>
<evidence type="ECO:0000313" key="9">
    <source>
        <dbReference type="Proteomes" id="UP001302494"/>
    </source>
</evidence>
<dbReference type="GO" id="GO:0005829">
    <property type="term" value="C:cytosol"/>
    <property type="evidence" value="ECO:0007669"/>
    <property type="project" value="TreeGrafter"/>
</dbReference>
<dbReference type="GO" id="GO:0051536">
    <property type="term" value="F:iron-sulfur cluster binding"/>
    <property type="evidence" value="ECO:0007669"/>
    <property type="project" value="UniProtKB-KW"/>
</dbReference>
<keyword evidence="9" id="KW-1185">Reference proteome</keyword>
<dbReference type="SUPFAM" id="SSF102114">
    <property type="entry name" value="Radical SAM enzymes"/>
    <property type="match status" value="1"/>
</dbReference>
<evidence type="ECO:0000256" key="5">
    <source>
        <dbReference type="ARBA" id="ARBA00023014"/>
    </source>
</evidence>
<dbReference type="SFLD" id="SFLDS00029">
    <property type="entry name" value="Radical_SAM"/>
    <property type="match status" value="1"/>
</dbReference>
<proteinExistence type="predicted"/>
<keyword evidence="4" id="KW-0408">Iron</keyword>
<feature type="domain" description="B12-binding" evidence="6">
    <location>
        <begin position="151"/>
        <end position="291"/>
    </location>
</feature>